<dbReference type="InterPro" id="IPR036525">
    <property type="entry name" value="Tubulin/FtsZ_GTPase_sf"/>
</dbReference>
<dbReference type="CDD" id="cd02201">
    <property type="entry name" value="FtsZ_type1"/>
    <property type="match status" value="1"/>
</dbReference>
<dbReference type="GO" id="GO:0005525">
    <property type="term" value="F:GTP binding"/>
    <property type="evidence" value="ECO:0007669"/>
    <property type="project" value="UniProtKB-UniRule"/>
</dbReference>
<dbReference type="SMART" id="SM00865">
    <property type="entry name" value="Tubulin_C"/>
    <property type="match status" value="1"/>
</dbReference>
<feature type="region of interest" description="Disordered" evidence="12">
    <location>
        <begin position="319"/>
        <end position="385"/>
    </location>
</feature>
<dbReference type="Pfam" id="PF00091">
    <property type="entry name" value="Tubulin"/>
    <property type="match status" value="1"/>
</dbReference>
<dbReference type="PROSITE" id="PS01135">
    <property type="entry name" value="FTSZ_2"/>
    <property type="match status" value="1"/>
</dbReference>
<feature type="domain" description="Tubulin/FtsZ GTPase" evidence="13">
    <location>
        <begin position="13"/>
        <end position="205"/>
    </location>
</feature>
<dbReference type="PANTHER" id="PTHR30314">
    <property type="entry name" value="CELL DIVISION PROTEIN FTSZ-RELATED"/>
    <property type="match status" value="1"/>
</dbReference>
<evidence type="ECO:0000256" key="8">
    <source>
        <dbReference type="ARBA" id="ARBA00055345"/>
    </source>
</evidence>
<comment type="subunit">
    <text evidence="9">Homodimer. Polymerizes to form a dynamic ring structure in a strictly GTP-dependent manner. Interacts directly with several other division proteins.</text>
</comment>
<feature type="domain" description="Tubulin/FtsZ 2-layer sandwich" evidence="14">
    <location>
        <begin position="207"/>
        <end position="324"/>
    </location>
</feature>
<feature type="binding site" evidence="9">
    <location>
        <position position="139"/>
    </location>
    <ligand>
        <name>GTP</name>
        <dbReference type="ChEBI" id="CHEBI:37565"/>
    </ligand>
</feature>
<keyword evidence="4 9" id="KW-0547">Nucleotide-binding</keyword>
<proteinExistence type="inferred from homology"/>
<evidence type="ECO:0000256" key="3">
    <source>
        <dbReference type="ARBA" id="ARBA00022618"/>
    </source>
</evidence>
<gene>
    <name evidence="9 15" type="primary">ftsZ</name>
    <name evidence="15" type="ORF">FZC79_01965</name>
</gene>
<dbReference type="SMART" id="SM00864">
    <property type="entry name" value="Tubulin"/>
    <property type="match status" value="1"/>
</dbReference>
<evidence type="ECO:0000256" key="1">
    <source>
        <dbReference type="ARBA" id="ARBA00009690"/>
    </source>
</evidence>
<evidence type="ECO:0000256" key="12">
    <source>
        <dbReference type="SAM" id="MobiDB-lite"/>
    </source>
</evidence>
<evidence type="ECO:0000259" key="13">
    <source>
        <dbReference type="SMART" id="SM00864"/>
    </source>
</evidence>
<feature type="binding site" evidence="9">
    <location>
        <begin position="108"/>
        <end position="110"/>
    </location>
    <ligand>
        <name>GTP</name>
        <dbReference type="ChEBI" id="CHEBI:37565"/>
    </ligand>
</feature>
<dbReference type="Gene3D" id="3.30.1330.20">
    <property type="entry name" value="Tubulin/FtsZ, C-terminal domain"/>
    <property type="match status" value="1"/>
</dbReference>
<comment type="subcellular location">
    <subcellularLocation>
        <location evidence="9">Cytoplasm</location>
    </subcellularLocation>
    <text evidence="9">Assembles at midcell at the inner surface of the cytoplasmic membrane.</text>
</comment>
<evidence type="ECO:0000256" key="4">
    <source>
        <dbReference type="ARBA" id="ARBA00022741"/>
    </source>
</evidence>
<evidence type="ECO:0000313" key="16">
    <source>
        <dbReference type="Proteomes" id="UP000323317"/>
    </source>
</evidence>
<dbReference type="SUPFAM" id="SSF55307">
    <property type="entry name" value="Tubulin C-terminal domain-like"/>
    <property type="match status" value="1"/>
</dbReference>
<dbReference type="InterPro" id="IPR020805">
    <property type="entry name" value="Cell_div_FtsZ_CS"/>
</dbReference>
<evidence type="ECO:0000313" key="15">
    <source>
        <dbReference type="EMBL" id="TYR77606.1"/>
    </source>
</evidence>
<dbReference type="Pfam" id="PF12327">
    <property type="entry name" value="FtsZ_C"/>
    <property type="match status" value="1"/>
</dbReference>
<keyword evidence="7 9" id="KW-0131">Cell cycle</keyword>
<dbReference type="InterPro" id="IPR000158">
    <property type="entry name" value="Cell_div_FtsZ"/>
</dbReference>
<evidence type="ECO:0000256" key="5">
    <source>
        <dbReference type="ARBA" id="ARBA00023134"/>
    </source>
</evidence>
<dbReference type="InterPro" id="IPR008280">
    <property type="entry name" value="Tub_FtsZ_C"/>
</dbReference>
<dbReference type="GO" id="GO:0032153">
    <property type="term" value="C:cell division site"/>
    <property type="evidence" value="ECO:0007669"/>
    <property type="project" value="UniProtKB-UniRule"/>
</dbReference>
<dbReference type="GO" id="GO:0043093">
    <property type="term" value="P:FtsZ-dependent cytokinesis"/>
    <property type="evidence" value="ECO:0007669"/>
    <property type="project" value="UniProtKB-UniRule"/>
</dbReference>
<evidence type="ECO:0000256" key="6">
    <source>
        <dbReference type="ARBA" id="ARBA00023210"/>
    </source>
</evidence>
<evidence type="ECO:0000256" key="10">
    <source>
        <dbReference type="NCBIfam" id="TIGR00065"/>
    </source>
</evidence>
<name>A0A5D4KL94_9BACI</name>
<dbReference type="AlphaFoldDB" id="A0A5D4KL94"/>
<dbReference type="GO" id="GO:0030428">
    <property type="term" value="C:cell septum"/>
    <property type="evidence" value="ECO:0007669"/>
    <property type="project" value="UniProtKB-ARBA"/>
</dbReference>
<evidence type="ECO:0000256" key="9">
    <source>
        <dbReference type="HAMAP-Rule" id="MF_00909"/>
    </source>
</evidence>
<dbReference type="EMBL" id="VTEH01000001">
    <property type="protein sequence ID" value="TYR77606.1"/>
    <property type="molecule type" value="Genomic_DNA"/>
</dbReference>
<dbReference type="FunFam" id="3.40.50.1440:FF:000023">
    <property type="entry name" value="Cell division protein FtsZ"/>
    <property type="match status" value="1"/>
</dbReference>
<comment type="function">
    <text evidence="8 9 11">Essential cell division protein that forms a contractile ring structure (Z ring) at the future cell division site. The regulation of the ring assembly controls the timing and the location of cell division. One of the functions of the FtsZ ring is to recruit other cell division proteins to the septum to produce a new cell wall between the dividing cells. Binds GTP and shows GTPase activity.</text>
</comment>
<dbReference type="PROSITE" id="PS01134">
    <property type="entry name" value="FTSZ_1"/>
    <property type="match status" value="1"/>
</dbReference>
<feature type="binding site" evidence="9">
    <location>
        <begin position="21"/>
        <end position="25"/>
    </location>
    <ligand>
        <name>GTP</name>
        <dbReference type="ChEBI" id="CHEBI:37565"/>
    </ligand>
</feature>
<dbReference type="HAMAP" id="MF_00909">
    <property type="entry name" value="FtsZ"/>
    <property type="match status" value="1"/>
</dbReference>
<evidence type="ECO:0000256" key="11">
    <source>
        <dbReference type="RuleBase" id="RU000631"/>
    </source>
</evidence>
<dbReference type="Proteomes" id="UP000323317">
    <property type="component" value="Unassembled WGS sequence"/>
</dbReference>
<dbReference type="InterPro" id="IPR003008">
    <property type="entry name" value="Tubulin_FtsZ_GTPase"/>
</dbReference>
<dbReference type="NCBIfam" id="TIGR00065">
    <property type="entry name" value="ftsZ"/>
    <property type="match status" value="1"/>
</dbReference>
<dbReference type="SUPFAM" id="SSF52490">
    <property type="entry name" value="Tubulin nucleotide-binding domain-like"/>
    <property type="match status" value="1"/>
</dbReference>
<dbReference type="GO" id="GO:0003924">
    <property type="term" value="F:GTPase activity"/>
    <property type="evidence" value="ECO:0007669"/>
    <property type="project" value="UniProtKB-UniRule"/>
</dbReference>
<keyword evidence="3 9" id="KW-0132">Cell division</keyword>
<sequence>MLEFDTNLDSLATIKVIGVGGGGNNAVNRMIEHGVQGVEFIAVNTDAQALNLSKAEIKMQIGGKLTRGLGAGANPEVGKKAAEESKEQIEEALKGADMVFVTAGMGGGTGTGAAPVIASIAREIGALTVGVVTRPFTFEGRKRSTQASGGIGAMKEAVDTLIVIPNDRLLEIVDKSTPMLEAFREADNVLRQGVQGISDLIATPGLINLDFADVKTIMSNKGSALMGIGAASGENRATEAAKKAISSPLLETSLDGAQGVLMNITGGTNLSLYEVQEAADIVASASDQEVNMIFGSVINEELKDDIVVTVIATGFNEEAVQPKPSRPSFGGMKPSSNNNNTSQPAPKREPKREEPQQQEPSRSSGQGVEETLDIPTFLRNRNRRR</sequence>
<dbReference type="InterPro" id="IPR018316">
    <property type="entry name" value="Tubulin/FtsZ_2-layer-sand-dom"/>
</dbReference>
<dbReference type="PANTHER" id="PTHR30314:SF3">
    <property type="entry name" value="MITOCHONDRIAL DIVISION PROTEIN FSZA"/>
    <property type="match status" value="1"/>
</dbReference>
<feature type="binding site" evidence="9">
    <location>
        <position position="187"/>
    </location>
    <ligand>
        <name>GTP</name>
        <dbReference type="ChEBI" id="CHEBI:37565"/>
    </ligand>
</feature>
<keyword evidence="5 9" id="KW-0342">GTP-binding</keyword>
<dbReference type="InterPro" id="IPR024757">
    <property type="entry name" value="FtsZ_C"/>
</dbReference>
<dbReference type="RefSeq" id="WP_148945206.1">
    <property type="nucleotide sequence ID" value="NZ_JBNIKK010000010.1"/>
</dbReference>
<organism evidence="15 16">
    <name type="scientific">Rossellomorea vietnamensis</name>
    <dbReference type="NCBI Taxonomy" id="218284"/>
    <lineage>
        <taxon>Bacteria</taxon>
        <taxon>Bacillati</taxon>
        <taxon>Bacillota</taxon>
        <taxon>Bacilli</taxon>
        <taxon>Bacillales</taxon>
        <taxon>Bacillaceae</taxon>
        <taxon>Rossellomorea</taxon>
    </lineage>
</organism>
<comment type="caution">
    <text evidence="15">The sequence shown here is derived from an EMBL/GenBank/DDBJ whole genome shotgun (WGS) entry which is preliminary data.</text>
</comment>
<protein>
    <recommendedName>
        <fullName evidence="9 10">Cell division protein FtsZ</fullName>
    </recommendedName>
</protein>
<dbReference type="GO" id="GO:0005737">
    <property type="term" value="C:cytoplasm"/>
    <property type="evidence" value="ECO:0007669"/>
    <property type="project" value="UniProtKB-SubCell"/>
</dbReference>
<feature type="compositionally biased region" description="Basic and acidic residues" evidence="12">
    <location>
        <begin position="346"/>
        <end position="355"/>
    </location>
</feature>
<evidence type="ECO:0000256" key="2">
    <source>
        <dbReference type="ARBA" id="ARBA00022490"/>
    </source>
</evidence>
<comment type="similarity">
    <text evidence="1 9 11">Belongs to the FtsZ family.</text>
</comment>
<dbReference type="InterPro" id="IPR037103">
    <property type="entry name" value="Tubulin/FtsZ-like_C"/>
</dbReference>
<dbReference type="GO" id="GO:0000917">
    <property type="term" value="P:division septum assembly"/>
    <property type="evidence" value="ECO:0007669"/>
    <property type="project" value="UniProtKB-KW"/>
</dbReference>
<evidence type="ECO:0000256" key="7">
    <source>
        <dbReference type="ARBA" id="ARBA00023306"/>
    </source>
</evidence>
<feature type="binding site" evidence="9">
    <location>
        <position position="143"/>
    </location>
    <ligand>
        <name>GTP</name>
        <dbReference type="ChEBI" id="CHEBI:37565"/>
    </ligand>
</feature>
<keyword evidence="6 9" id="KW-0717">Septation</keyword>
<accession>A0A5D4KL94</accession>
<feature type="compositionally biased region" description="Polar residues" evidence="12">
    <location>
        <begin position="334"/>
        <end position="344"/>
    </location>
</feature>
<dbReference type="GO" id="GO:0051258">
    <property type="term" value="P:protein polymerization"/>
    <property type="evidence" value="ECO:0007669"/>
    <property type="project" value="UniProtKB-UniRule"/>
</dbReference>
<keyword evidence="2 9" id="KW-0963">Cytoplasm</keyword>
<dbReference type="InterPro" id="IPR045061">
    <property type="entry name" value="FtsZ/CetZ"/>
</dbReference>
<dbReference type="PRINTS" id="PR00423">
    <property type="entry name" value="CELLDVISFTSZ"/>
</dbReference>
<dbReference type="FunFam" id="3.30.1330.20:FF:000005">
    <property type="entry name" value="Cell division protein FtsZ"/>
    <property type="match status" value="1"/>
</dbReference>
<reference evidence="15 16" key="1">
    <citation type="submission" date="2019-08" db="EMBL/GenBank/DDBJ databases">
        <title>Bacillus genomes from the desert of Cuatro Cienegas, Coahuila.</title>
        <authorList>
            <person name="Olmedo-Alvarez G."/>
        </authorList>
    </citation>
    <scope>NUCLEOTIDE SEQUENCE [LARGE SCALE GENOMIC DNA]</scope>
    <source>
        <strain evidence="15 16">CH40_1T</strain>
    </source>
</reference>
<dbReference type="Gene3D" id="3.40.50.1440">
    <property type="entry name" value="Tubulin/FtsZ, GTPase domain"/>
    <property type="match status" value="1"/>
</dbReference>
<evidence type="ECO:0000259" key="14">
    <source>
        <dbReference type="SMART" id="SM00865"/>
    </source>
</evidence>